<evidence type="ECO:0000256" key="2">
    <source>
        <dbReference type="SAM" id="SignalP"/>
    </source>
</evidence>
<dbReference type="Pfam" id="PF00497">
    <property type="entry name" value="SBP_bac_3"/>
    <property type="match status" value="1"/>
</dbReference>
<dbReference type="Proteomes" id="UP001500483">
    <property type="component" value="Unassembled WGS sequence"/>
</dbReference>
<dbReference type="PROSITE" id="PS51257">
    <property type="entry name" value="PROKAR_LIPOPROTEIN"/>
    <property type="match status" value="1"/>
</dbReference>
<accession>A0ABP6S038</accession>
<dbReference type="Gene3D" id="3.40.190.10">
    <property type="entry name" value="Periplasmic binding protein-like II"/>
    <property type="match status" value="2"/>
</dbReference>
<dbReference type="SUPFAM" id="SSF53850">
    <property type="entry name" value="Periplasmic binding protein-like II"/>
    <property type="match status" value="1"/>
</dbReference>
<dbReference type="SMART" id="SM00062">
    <property type="entry name" value="PBPb"/>
    <property type="match status" value="1"/>
</dbReference>
<gene>
    <name evidence="4" type="ORF">GCM10020366_60980</name>
</gene>
<evidence type="ECO:0000259" key="3">
    <source>
        <dbReference type="SMART" id="SM00062"/>
    </source>
</evidence>
<feature type="domain" description="Solute-binding protein family 3/N-terminal" evidence="3">
    <location>
        <begin position="43"/>
        <end position="264"/>
    </location>
</feature>
<evidence type="ECO:0000313" key="5">
    <source>
        <dbReference type="Proteomes" id="UP001500483"/>
    </source>
</evidence>
<keyword evidence="5" id="KW-1185">Reference proteome</keyword>
<dbReference type="CDD" id="cd13530">
    <property type="entry name" value="PBP2_peptides_like"/>
    <property type="match status" value="1"/>
</dbReference>
<name>A0ABP6S038_9PSEU</name>
<protein>
    <submittedName>
        <fullName evidence="4">Basic amino acid ABC transporter substrate-binding protein</fullName>
    </submittedName>
</protein>
<evidence type="ECO:0000256" key="1">
    <source>
        <dbReference type="ARBA" id="ARBA00022729"/>
    </source>
</evidence>
<dbReference type="RefSeq" id="WP_258344345.1">
    <property type="nucleotide sequence ID" value="NZ_BAAAYK010000038.1"/>
</dbReference>
<comment type="caution">
    <text evidence="4">The sequence shown here is derived from an EMBL/GenBank/DDBJ whole genome shotgun (WGS) entry which is preliminary data.</text>
</comment>
<feature type="signal peptide" evidence="2">
    <location>
        <begin position="1"/>
        <end position="20"/>
    </location>
</feature>
<keyword evidence="1 2" id="KW-0732">Signal</keyword>
<dbReference type="InterPro" id="IPR001638">
    <property type="entry name" value="Solute-binding_3/MltF_N"/>
</dbReference>
<sequence>MARRTTWRALALLPALVLTAAGCAQSIAPTGADGELRFVEPGKLTTCTQLPYPPFQFDEGGKTTGFDVELVDLVARDLGLEQKFFDTPFEGIQSGEALNTRKCDVAAAAITITDARQQNMDFSDPYFDAKQALLVSAEHPYPDMAALRGKKLGVHLGTTGEDYAEEHKAEHGYEIVQYEDLGLLQNAVQSGKVDAGINDNGVMLDFAKKNPDTKVTAEYSTGEVYGVAVQRGNAQLVQKVNDSLRKARESGEYDRIYEKWFGKNPDQP</sequence>
<organism evidence="4 5">
    <name type="scientific">Saccharopolyspora gregorii</name>
    <dbReference type="NCBI Taxonomy" id="33914"/>
    <lineage>
        <taxon>Bacteria</taxon>
        <taxon>Bacillati</taxon>
        <taxon>Actinomycetota</taxon>
        <taxon>Actinomycetes</taxon>
        <taxon>Pseudonocardiales</taxon>
        <taxon>Pseudonocardiaceae</taxon>
        <taxon>Saccharopolyspora</taxon>
    </lineage>
</organism>
<dbReference type="EMBL" id="BAAAYK010000038">
    <property type="protein sequence ID" value="GAA3364574.1"/>
    <property type="molecule type" value="Genomic_DNA"/>
</dbReference>
<feature type="chain" id="PRO_5046614993" evidence="2">
    <location>
        <begin position="21"/>
        <end position="268"/>
    </location>
</feature>
<evidence type="ECO:0000313" key="4">
    <source>
        <dbReference type="EMBL" id="GAA3364574.1"/>
    </source>
</evidence>
<proteinExistence type="predicted"/>
<dbReference type="PANTHER" id="PTHR35936:SF17">
    <property type="entry name" value="ARGININE-BINDING EXTRACELLULAR PROTEIN ARTP"/>
    <property type="match status" value="1"/>
</dbReference>
<dbReference type="PANTHER" id="PTHR35936">
    <property type="entry name" value="MEMBRANE-BOUND LYTIC MUREIN TRANSGLYCOSYLASE F"/>
    <property type="match status" value="1"/>
</dbReference>
<reference evidence="5" key="1">
    <citation type="journal article" date="2019" name="Int. J. Syst. Evol. Microbiol.">
        <title>The Global Catalogue of Microorganisms (GCM) 10K type strain sequencing project: providing services to taxonomists for standard genome sequencing and annotation.</title>
        <authorList>
            <consortium name="The Broad Institute Genomics Platform"/>
            <consortium name="The Broad Institute Genome Sequencing Center for Infectious Disease"/>
            <person name="Wu L."/>
            <person name="Ma J."/>
        </authorList>
    </citation>
    <scope>NUCLEOTIDE SEQUENCE [LARGE SCALE GENOMIC DNA]</scope>
    <source>
        <strain evidence="5">JCM 9687</strain>
    </source>
</reference>